<proteinExistence type="predicted"/>
<feature type="compositionally biased region" description="Basic and acidic residues" evidence="1">
    <location>
        <begin position="28"/>
        <end position="37"/>
    </location>
</feature>
<dbReference type="EMBL" id="BPLR01008807">
    <property type="protein sequence ID" value="GIY27359.1"/>
    <property type="molecule type" value="Genomic_DNA"/>
</dbReference>
<protein>
    <submittedName>
        <fullName evidence="2">Uncharacterized protein</fullName>
    </submittedName>
</protein>
<feature type="region of interest" description="Disordered" evidence="1">
    <location>
        <begin position="1"/>
        <end position="42"/>
    </location>
</feature>
<name>A0AAV4S1Z7_CAEEX</name>
<feature type="compositionally biased region" description="Low complexity" evidence="1">
    <location>
        <begin position="16"/>
        <end position="27"/>
    </location>
</feature>
<organism evidence="2 3">
    <name type="scientific">Caerostris extrusa</name>
    <name type="common">Bark spider</name>
    <name type="synonym">Caerostris bankana</name>
    <dbReference type="NCBI Taxonomy" id="172846"/>
    <lineage>
        <taxon>Eukaryota</taxon>
        <taxon>Metazoa</taxon>
        <taxon>Ecdysozoa</taxon>
        <taxon>Arthropoda</taxon>
        <taxon>Chelicerata</taxon>
        <taxon>Arachnida</taxon>
        <taxon>Araneae</taxon>
        <taxon>Araneomorphae</taxon>
        <taxon>Entelegynae</taxon>
        <taxon>Araneoidea</taxon>
        <taxon>Araneidae</taxon>
        <taxon>Caerostris</taxon>
    </lineage>
</organism>
<sequence>MADIFQQELDSTEGQETNNESECVNENVESKSEKNGDADFEVTNSGSDEVYIDFENFFLGELEDLANSDYIHDR</sequence>
<keyword evidence="3" id="KW-1185">Reference proteome</keyword>
<accession>A0AAV4S1Z7</accession>
<dbReference type="Proteomes" id="UP001054945">
    <property type="component" value="Unassembled WGS sequence"/>
</dbReference>
<evidence type="ECO:0000313" key="2">
    <source>
        <dbReference type="EMBL" id="GIY27359.1"/>
    </source>
</evidence>
<evidence type="ECO:0000313" key="3">
    <source>
        <dbReference type="Proteomes" id="UP001054945"/>
    </source>
</evidence>
<reference evidence="2 3" key="1">
    <citation type="submission" date="2021-06" db="EMBL/GenBank/DDBJ databases">
        <title>Caerostris extrusa draft genome.</title>
        <authorList>
            <person name="Kono N."/>
            <person name="Arakawa K."/>
        </authorList>
    </citation>
    <scope>NUCLEOTIDE SEQUENCE [LARGE SCALE GENOMIC DNA]</scope>
</reference>
<comment type="caution">
    <text evidence="2">The sequence shown here is derived from an EMBL/GenBank/DDBJ whole genome shotgun (WGS) entry which is preliminary data.</text>
</comment>
<evidence type="ECO:0000256" key="1">
    <source>
        <dbReference type="SAM" id="MobiDB-lite"/>
    </source>
</evidence>
<gene>
    <name evidence="2" type="ORF">CEXT_537281</name>
</gene>
<dbReference type="AlphaFoldDB" id="A0AAV4S1Z7"/>